<reference evidence="1" key="1">
    <citation type="submission" date="2022-12" db="EMBL/GenBank/DDBJ databases">
        <authorList>
            <person name="Alioto T."/>
            <person name="Alioto T."/>
            <person name="Gomez Garrido J."/>
        </authorList>
    </citation>
    <scope>NUCLEOTIDE SEQUENCE</scope>
</reference>
<dbReference type="AlphaFoldDB" id="A0AA35KS99"/>
<evidence type="ECO:0000313" key="2">
    <source>
        <dbReference type="Proteomes" id="UP001178461"/>
    </source>
</evidence>
<accession>A0AA35KS99</accession>
<protein>
    <submittedName>
        <fullName evidence="1">Uncharacterized protein</fullName>
    </submittedName>
</protein>
<dbReference type="Proteomes" id="UP001178461">
    <property type="component" value="Chromosome 8"/>
</dbReference>
<gene>
    <name evidence="1" type="ORF">PODLI_1B027433</name>
</gene>
<proteinExistence type="predicted"/>
<organism evidence="1 2">
    <name type="scientific">Podarcis lilfordi</name>
    <name type="common">Lilford's wall lizard</name>
    <dbReference type="NCBI Taxonomy" id="74358"/>
    <lineage>
        <taxon>Eukaryota</taxon>
        <taxon>Metazoa</taxon>
        <taxon>Chordata</taxon>
        <taxon>Craniata</taxon>
        <taxon>Vertebrata</taxon>
        <taxon>Euteleostomi</taxon>
        <taxon>Lepidosauria</taxon>
        <taxon>Squamata</taxon>
        <taxon>Bifurcata</taxon>
        <taxon>Unidentata</taxon>
        <taxon>Episquamata</taxon>
        <taxon>Laterata</taxon>
        <taxon>Lacertibaenia</taxon>
        <taxon>Lacertidae</taxon>
        <taxon>Podarcis</taxon>
    </lineage>
</organism>
<name>A0AA35KS99_9SAUR</name>
<keyword evidence="2" id="KW-1185">Reference proteome</keyword>
<dbReference type="EMBL" id="OX395133">
    <property type="protein sequence ID" value="CAI5782686.1"/>
    <property type="molecule type" value="Genomic_DNA"/>
</dbReference>
<sequence>MFTGVHHLSAQLFTPTFHLSVNLGDPLLNQAAVSPKLVITGTPVVVKRRCLPSPGKQKAPTPDNKLTVMPCAGKYKEEELQLPPPFALCV</sequence>
<evidence type="ECO:0000313" key="1">
    <source>
        <dbReference type="EMBL" id="CAI5782686.1"/>
    </source>
</evidence>